<reference evidence="1 2" key="1">
    <citation type="submission" date="2020-09" db="EMBL/GenBank/DDBJ databases">
        <title>De no assembly of potato wild relative species, Solanum commersonii.</title>
        <authorList>
            <person name="Cho K."/>
        </authorList>
    </citation>
    <scope>NUCLEOTIDE SEQUENCE [LARGE SCALE GENOMIC DNA]</scope>
    <source>
        <strain evidence="1">LZ3.2</strain>
        <tissue evidence="1">Leaf</tissue>
    </source>
</reference>
<organism evidence="1 2">
    <name type="scientific">Solanum commersonii</name>
    <name type="common">Commerson's wild potato</name>
    <name type="synonym">Commerson's nightshade</name>
    <dbReference type="NCBI Taxonomy" id="4109"/>
    <lineage>
        <taxon>Eukaryota</taxon>
        <taxon>Viridiplantae</taxon>
        <taxon>Streptophyta</taxon>
        <taxon>Embryophyta</taxon>
        <taxon>Tracheophyta</taxon>
        <taxon>Spermatophyta</taxon>
        <taxon>Magnoliopsida</taxon>
        <taxon>eudicotyledons</taxon>
        <taxon>Gunneridae</taxon>
        <taxon>Pentapetalae</taxon>
        <taxon>asterids</taxon>
        <taxon>lamiids</taxon>
        <taxon>Solanales</taxon>
        <taxon>Solanaceae</taxon>
        <taxon>Solanoideae</taxon>
        <taxon>Solaneae</taxon>
        <taxon>Solanum</taxon>
    </lineage>
</organism>
<dbReference type="AlphaFoldDB" id="A0A9J5XLM5"/>
<sequence length="97" mass="10925">MRLASQSKRRKRKVAALALLQEKGCAKGNDFRTTATRFLPLISNSRKALIDMRKMLSPTYTRGLGSKVGLTQQAPFLVRLLVSTHQDSIYKKGQRGY</sequence>
<dbReference type="Proteomes" id="UP000824120">
    <property type="component" value="Chromosome 8"/>
</dbReference>
<accession>A0A9J5XLM5</accession>
<evidence type="ECO:0000313" key="1">
    <source>
        <dbReference type="EMBL" id="KAG5589161.1"/>
    </source>
</evidence>
<dbReference type="OrthoDB" id="10649870at2759"/>
<comment type="caution">
    <text evidence="1">The sequence shown here is derived from an EMBL/GenBank/DDBJ whole genome shotgun (WGS) entry which is preliminary data.</text>
</comment>
<keyword evidence="2" id="KW-1185">Reference proteome</keyword>
<proteinExistence type="predicted"/>
<dbReference type="EMBL" id="JACXVP010000008">
    <property type="protein sequence ID" value="KAG5589161.1"/>
    <property type="molecule type" value="Genomic_DNA"/>
</dbReference>
<evidence type="ECO:0000313" key="2">
    <source>
        <dbReference type="Proteomes" id="UP000824120"/>
    </source>
</evidence>
<gene>
    <name evidence="1" type="ORF">H5410_039675</name>
</gene>
<name>A0A9J5XLM5_SOLCO</name>
<protein>
    <submittedName>
        <fullName evidence="1">Uncharacterized protein</fullName>
    </submittedName>
</protein>